<dbReference type="AlphaFoldDB" id="A0A8T0JD52"/>
<gene>
    <name evidence="2" type="ORF">KC19_1G278700</name>
</gene>
<dbReference type="GO" id="GO:0003677">
    <property type="term" value="F:DNA binding"/>
    <property type="evidence" value="ECO:0007669"/>
    <property type="project" value="InterPro"/>
</dbReference>
<organism evidence="2 3">
    <name type="scientific">Ceratodon purpureus</name>
    <name type="common">Fire moss</name>
    <name type="synonym">Dicranum purpureum</name>
    <dbReference type="NCBI Taxonomy" id="3225"/>
    <lineage>
        <taxon>Eukaryota</taxon>
        <taxon>Viridiplantae</taxon>
        <taxon>Streptophyta</taxon>
        <taxon>Embryophyta</taxon>
        <taxon>Bryophyta</taxon>
        <taxon>Bryophytina</taxon>
        <taxon>Bryopsida</taxon>
        <taxon>Dicranidae</taxon>
        <taxon>Pseudoditrichales</taxon>
        <taxon>Ditrichaceae</taxon>
        <taxon>Ceratodon</taxon>
    </lineage>
</organism>
<dbReference type="PANTHER" id="PTHR35133:SF1">
    <property type="entry name" value="PROTEIN EFFECTOR OF TRANSCRIPTION 2-RELATED"/>
    <property type="match status" value="1"/>
</dbReference>
<dbReference type="InterPro" id="IPR038909">
    <property type="entry name" value="Effector_transcript"/>
</dbReference>
<evidence type="ECO:0000256" key="1">
    <source>
        <dbReference type="SAM" id="MobiDB-lite"/>
    </source>
</evidence>
<evidence type="ECO:0008006" key="4">
    <source>
        <dbReference type="Google" id="ProtNLM"/>
    </source>
</evidence>
<accession>A0A8T0JD52</accession>
<protein>
    <recommendedName>
        <fullName evidence="4">Protein EFFECTOR OF TRANSCRIPTION 2-like</fullName>
    </recommendedName>
</protein>
<dbReference type="Pfam" id="PF19239">
    <property type="entry name" value="GIY_YIG_domain"/>
    <property type="match status" value="1"/>
</dbReference>
<evidence type="ECO:0000313" key="2">
    <source>
        <dbReference type="EMBL" id="KAG0592758.1"/>
    </source>
</evidence>
<dbReference type="PANTHER" id="PTHR35133">
    <property type="entry name" value="PROTEIN EFFECTOR OF TRANSCRIPTION 2-RELATED"/>
    <property type="match status" value="1"/>
</dbReference>
<comment type="caution">
    <text evidence="2">The sequence shown here is derived from an EMBL/GenBank/DDBJ whole genome shotgun (WGS) entry which is preliminary data.</text>
</comment>
<dbReference type="EMBL" id="CM026421">
    <property type="protein sequence ID" value="KAG0592758.1"/>
    <property type="molecule type" value="Genomic_DNA"/>
</dbReference>
<reference evidence="2" key="1">
    <citation type="submission" date="2020-06" db="EMBL/GenBank/DDBJ databases">
        <title>WGS assembly of Ceratodon purpureus strain R40.</title>
        <authorList>
            <person name="Carey S.B."/>
            <person name="Jenkins J."/>
            <person name="Shu S."/>
            <person name="Lovell J.T."/>
            <person name="Sreedasyam A."/>
            <person name="Maumus F."/>
            <person name="Tiley G.P."/>
            <person name="Fernandez-Pozo N."/>
            <person name="Barry K."/>
            <person name="Chen C."/>
            <person name="Wang M."/>
            <person name="Lipzen A."/>
            <person name="Daum C."/>
            <person name="Saski C.A."/>
            <person name="Payton A.C."/>
            <person name="Mcbreen J.C."/>
            <person name="Conrad R.E."/>
            <person name="Kollar L.M."/>
            <person name="Olsson S."/>
            <person name="Huttunen S."/>
            <person name="Landis J.B."/>
            <person name="Wickett N.J."/>
            <person name="Johnson M.G."/>
            <person name="Rensing S.A."/>
            <person name="Grimwood J."/>
            <person name="Schmutz J."/>
            <person name="Mcdaniel S.F."/>
        </authorList>
    </citation>
    <scope>NUCLEOTIDE SEQUENCE</scope>
    <source>
        <strain evidence="2">R40</strain>
    </source>
</reference>
<name>A0A8T0JD52_CERPU</name>
<evidence type="ECO:0000313" key="3">
    <source>
        <dbReference type="Proteomes" id="UP000822688"/>
    </source>
</evidence>
<feature type="region of interest" description="Disordered" evidence="1">
    <location>
        <begin position="132"/>
        <end position="167"/>
    </location>
</feature>
<sequence>MGFVFDSCTSEDLLVQQRSGWSGIKGRLRREDCEFVKHDKLFSNWKILVGPSDWSEHAAGKDGIDRYHLHNLPASHFGPGVYELGVTAPSWSPTSHSQRTRALKREDVMAVYVGQADNIRLRLQKYGQAGSHLEGSRSSKLYQGDDDSVDGGTSGSSRSKVAAESGIRKSNKGPRLFSEVFALGSSIAFRWAQTDSKVVAEQVESELLAVFDYAWNKGSNGNRRSRDILAKLFMAWPTNDAFCNPGRFSGKKWLFCGTNAVGIKVALRKPQDIAPPKVSKKLCHLLTAPPPKLPVAVRTPVKVASLELRCGVMTDKGLPCNAPPVRGRKRCLLHKGMRVRGVLTAGHPPLLVSHESSIDRINTSSVKRESVKVGGGSRCLPKVLMGRQSFFQTKTKTDQSTADYKTDCKIDQYKTVCNIDQYKTDCKIDHCKIEPKTECKEESEVRRRPLSLSFNTWMKMENERFHDSLDPAWSDSAENELELSFHMAIKQEQGHASGMSEIISKRRVRQIGSKYTSVPGDDSKRR</sequence>
<dbReference type="Proteomes" id="UP000822688">
    <property type="component" value="Chromosome 1"/>
</dbReference>
<dbReference type="GO" id="GO:0006355">
    <property type="term" value="P:regulation of DNA-templated transcription"/>
    <property type="evidence" value="ECO:0007669"/>
    <property type="project" value="InterPro"/>
</dbReference>
<feature type="region of interest" description="Disordered" evidence="1">
    <location>
        <begin position="494"/>
        <end position="526"/>
    </location>
</feature>
<proteinExistence type="predicted"/>
<keyword evidence="3" id="KW-1185">Reference proteome</keyword>